<reference evidence="2 3" key="1">
    <citation type="journal article" date="2019" name="Nat. Ecol. Evol.">
        <title>Megaphylogeny resolves global patterns of mushroom evolution.</title>
        <authorList>
            <person name="Varga T."/>
            <person name="Krizsan K."/>
            <person name="Foldi C."/>
            <person name="Dima B."/>
            <person name="Sanchez-Garcia M."/>
            <person name="Sanchez-Ramirez S."/>
            <person name="Szollosi G.J."/>
            <person name="Szarkandi J.G."/>
            <person name="Papp V."/>
            <person name="Albert L."/>
            <person name="Andreopoulos W."/>
            <person name="Angelini C."/>
            <person name="Antonin V."/>
            <person name="Barry K.W."/>
            <person name="Bougher N.L."/>
            <person name="Buchanan P."/>
            <person name="Buyck B."/>
            <person name="Bense V."/>
            <person name="Catcheside P."/>
            <person name="Chovatia M."/>
            <person name="Cooper J."/>
            <person name="Damon W."/>
            <person name="Desjardin D."/>
            <person name="Finy P."/>
            <person name="Geml J."/>
            <person name="Haridas S."/>
            <person name="Hughes K."/>
            <person name="Justo A."/>
            <person name="Karasinski D."/>
            <person name="Kautmanova I."/>
            <person name="Kiss B."/>
            <person name="Kocsube S."/>
            <person name="Kotiranta H."/>
            <person name="LaButti K.M."/>
            <person name="Lechner B.E."/>
            <person name="Liimatainen K."/>
            <person name="Lipzen A."/>
            <person name="Lukacs Z."/>
            <person name="Mihaltcheva S."/>
            <person name="Morgado L.N."/>
            <person name="Niskanen T."/>
            <person name="Noordeloos M.E."/>
            <person name="Ohm R.A."/>
            <person name="Ortiz-Santana B."/>
            <person name="Ovrebo C."/>
            <person name="Racz N."/>
            <person name="Riley R."/>
            <person name="Savchenko A."/>
            <person name="Shiryaev A."/>
            <person name="Soop K."/>
            <person name="Spirin V."/>
            <person name="Szebenyi C."/>
            <person name="Tomsovsky M."/>
            <person name="Tulloss R.E."/>
            <person name="Uehling J."/>
            <person name="Grigoriev I.V."/>
            <person name="Vagvolgyi C."/>
            <person name="Papp T."/>
            <person name="Martin F.M."/>
            <person name="Miettinen O."/>
            <person name="Hibbett D.S."/>
            <person name="Nagy L.G."/>
        </authorList>
    </citation>
    <scope>NUCLEOTIDE SEQUENCE [LARGE SCALE GENOMIC DNA]</scope>
    <source>
        <strain evidence="2 3">CBS 962.96</strain>
    </source>
</reference>
<feature type="compositionally biased region" description="Basic and acidic residues" evidence="1">
    <location>
        <begin position="66"/>
        <end position="81"/>
    </location>
</feature>
<dbReference type="EMBL" id="ML179096">
    <property type="protein sequence ID" value="THV00950.1"/>
    <property type="molecule type" value="Genomic_DNA"/>
</dbReference>
<gene>
    <name evidence="2" type="ORF">K435DRAFT_793691</name>
</gene>
<keyword evidence="3" id="KW-1185">Reference proteome</keyword>
<dbReference type="Proteomes" id="UP000297245">
    <property type="component" value="Unassembled WGS sequence"/>
</dbReference>
<evidence type="ECO:0000256" key="1">
    <source>
        <dbReference type="SAM" id="MobiDB-lite"/>
    </source>
</evidence>
<name>A0A4S8MEF6_DENBC</name>
<sequence length="121" mass="13535">MTLMSISASARLRKSRNFMALMGKSEDHQKEHLKRDISGSTFDNKKDQDKLEGYSIRRSRVGNWRGEGKHRAVEEYSDNGKRSLRRTGSGSDDELGTTGVNTSSLGDVRTKKSTSPTGRKK</sequence>
<accession>A0A4S8MEF6</accession>
<proteinExistence type="predicted"/>
<feature type="region of interest" description="Disordered" evidence="1">
    <location>
        <begin position="22"/>
        <end position="54"/>
    </location>
</feature>
<dbReference type="AlphaFoldDB" id="A0A4S8MEF6"/>
<protein>
    <submittedName>
        <fullName evidence="2">Uncharacterized protein</fullName>
    </submittedName>
</protein>
<evidence type="ECO:0000313" key="3">
    <source>
        <dbReference type="Proteomes" id="UP000297245"/>
    </source>
</evidence>
<feature type="region of interest" description="Disordered" evidence="1">
    <location>
        <begin position="66"/>
        <end position="121"/>
    </location>
</feature>
<organism evidence="2 3">
    <name type="scientific">Dendrothele bispora (strain CBS 962.96)</name>
    <dbReference type="NCBI Taxonomy" id="1314807"/>
    <lineage>
        <taxon>Eukaryota</taxon>
        <taxon>Fungi</taxon>
        <taxon>Dikarya</taxon>
        <taxon>Basidiomycota</taxon>
        <taxon>Agaricomycotina</taxon>
        <taxon>Agaricomycetes</taxon>
        <taxon>Agaricomycetidae</taxon>
        <taxon>Agaricales</taxon>
        <taxon>Agaricales incertae sedis</taxon>
        <taxon>Dendrothele</taxon>
    </lineage>
</organism>
<feature type="compositionally biased region" description="Basic and acidic residues" evidence="1">
    <location>
        <begin position="24"/>
        <end position="52"/>
    </location>
</feature>
<evidence type="ECO:0000313" key="2">
    <source>
        <dbReference type="EMBL" id="THV00950.1"/>
    </source>
</evidence>